<dbReference type="SUPFAM" id="SSF46785">
    <property type="entry name" value="Winged helix' DNA-binding domain"/>
    <property type="match status" value="1"/>
</dbReference>
<dbReference type="InterPro" id="IPR011991">
    <property type="entry name" value="ArsR-like_HTH"/>
</dbReference>
<sequence length="274" mass="29914">MEMIAATQIFAALGHPGRLSVFRMLMRLAPQGARPTEIAQTLGMVQNTLSHHLAELERCGLIRAERQGRSLFYSVDLACTGALVDYLVMDCCRGRPALCQTHLRNLIDMDQKSFNVLFICSGNSARSVFAEALLRDLGQGQFRAFSAGTRPGSQLNPFALEVLARNGHDTSALRSKHLSEFQTPDAPKMDFVFTVCDTAAAEECPPWPGQPISGHWGLPDPVKATGTEAEKGLVFAQTYAALRRRIAAFVALPFAQLDRIALQASVDDLSRDPA</sequence>
<dbReference type="PRINTS" id="PR00778">
    <property type="entry name" value="HTHARSR"/>
</dbReference>
<evidence type="ECO:0000313" key="4">
    <source>
        <dbReference type="Proteomes" id="UP000628984"/>
    </source>
</evidence>
<dbReference type="GO" id="GO:0046685">
    <property type="term" value="P:response to arsenic-containing substance"/>
    <property type="evidence" value="ECO:0007669"/>
    <property type="project" value="UniProtKB-KW"/>
</dbReference>
<organism evidence="3 4">
    <name type="scientific">Gemmobacter lanyuensis</name>
    <dbReference type="NCBI Taxonomy" id="1054497"/>
    <lineage>
        <taxon>Bacteria</taxon>
        <taxon>Pseudomonadati</taxon>
        <taxon>Pseudomonadota</taxon>
        <taxon>Alphaproteobacteria</taxon>
        <taxon>Rhodobacterales</taxon>
        <taxon>Paracoccaceae</taxon>
        <taxon>Gemmobacter</taxon>
    </lineage>
</organism>
<keyword evidence="1" id="KW-0059">Arsenical resistance</keyword>
<dbReference type="InterPro" id="IPR036390">
    <property type="entry name" value="WH_DNA-bd_sf"/>
</dbReference>
<dbReference type="SMART" id="SM00226">
    <property type="entry name" value="LMWPc"/>
    <property type="match status" value="1"/>
</dbReference>
<dbReference type="InterPro" id="IPR023485">
    <property type="entry name" value="Ptyr_pPase"/>
</dbReference>
<proteinExistence type="predicted"/>
<dbReference type="InterPro" id="IPR001845">
    <property type="entry name" value="HTH_ArsR_DNA-bd_dom"/>
</dbReference>
<dbReference type="InterPro" id="IPR036388">
    <property type="entry name" value="WH-like_DNA-bd_sf"/>
</dbReference>
<dbReference type="RefSeq" id="WP_189634585.1">
    <property type="nucleotide sequence ID" value="NZ_BMYQ01000010.1"/>
</dbReference>
<dbReference type="SMART" id="SM00418">
    <property type="entry name" value="HTH_ARSR"/>
    <property type="match status" value="1"/>
</dbReference>
<accession>A0A918IYT7</accession>
<evidence type="ECO:0000313" key="3">
    <source>
        <dbReference type="EMBL" id="GGW38645.1"/>
    </source>
</evidence>
<dbReference type="NCBIfam" id="NF033788">
    <property type="entry name" value="HTH_metalloreg"/>
    <property type="match status" value="1"/>
</dbReference>
<feature type="domain" description="HTH arsR-type" evidence="2">
    <location>
        <begin position="1"/>
        <end position="95"/>
    </location>
</feature>
<reference evidence="3" key="1">
    <citation type="journal article" date="2014" name="Int. J. Syst. Evol. Microbiol.">
        <title>Complete genome sequence of Corynebacterium casei LMG S-19264T (=DSM 44701T), isolated from a smear-ripened cheese.</title>
        <authorList>
            <consortium name="US DOE Joint Genome Institute (JGI-PGF)"/>
            <person name="Walter F."/>
            <person name="Albersmeier A."/>
            <person name="Kalinowski J."/>
            <person name="Ruckert C."/>
        </authorList>
    </citation>
    <scope>NUCLEOTIDE SEQUENCE</scope>
    <source>
        <strain evidence="3">KCTC 23714</strain>
    </source>
</reference>
<evidence type="ECO:0000256" key="1">
    <source>
        <dbReference type="ARBA" id="ARBA00022849"/>
    </source>
</evidence>
<gene>
    <name evidence="3" type="ORF">GCM10011452_28770</name>
</gene>
<name>A0A918IYT7_9RHOB</name>
<dbReference type="SUPFAM" id="SSF52788">
    <property type="entry name" value="Phosphotyrosine protein phosphatases I"/>
    <property type="match status" value="1"/>
</dbReference>
<reference evidence="3" key="2">
    <citation type="submission" date="2020-09" db="EMBL/GenBank/DDBJ databases">
        <authorList>
            <person name="Sun Q."/>
            <person name="Kim S."/>
        </authorList>
    </citation>
    <scope>NUCLEOTIDE SEQUENCE</scope>
    <source>
        <strain evidence="3">KCTC 23714</strain>
    </source>
</reference>
<dbReference type="GO" id="GO:0003700">
    <property type="term" value="F:DNA-binding transcription factor activity"/>
    <property type="evidence" value="ECO:0007669"/>
    <property type="project" value="InterPro"/>
</dbReference>
<comment type="caution">
    <text evidence="3">The sequence shown here is derived from an EMBL/GenBank/DDBJ whole genome shotgun (WGS) entry which is preliminary data.</text>
</comment>
<keyword evidence="4" id="KW-1185">Reference proteome</keyword>
<dbReference type="CDD" id="cd00090">
    <property type="entry name" value="HTH_ARSR"/>
    <property type="match status" value="1"/>
</dbReference>
<dbReference type="Gene3D" id="3.40.50.2300">
    <property type="match status" value="1"/>
</dbReference>
<dbReference type="PANTHER" id="PTHR43428:SF1">
    <property type="entry name" value="ARSENATE REDUCTASE"/>
    <property type="match status" value="1"/>
</dbReference>
<dbReference type="InterPro" id="IPR036196">
    <property type="entry name" value="Ptyr_pPase_sf"/>
</dbReference>
<dbReference type="AlphaFoldDB" id="A0A918IYT7"/>
<dbReference type="Proteomes" id="UP000628984">
    <property type="component" value="Unassembled WGS sequence"/>
</dbReference>
<dbReference type="PROSITE" id="PS50987">
    <property type="entry name" value="HTH_ARSR_2"/>
    <property type="match status" value="1"/>
</dbReference>
<evidence type="ECO:0000259" key="2">
    <source>
        <dbReference type="PROSITE" id="PS50987"/>
    </source>
</evidence>
<dbReference type="Gene3D" id="1.10.10.10">
    <property type="entry name" value="Winged helix-like DNA-binding domain superfamily/Winged helix DNA-binding domain"/>
    <property type="match status" value="1"/>
</dbReference>
<dbReference type="Pfam" id="PF12840">
    <property type="entry name" value="HTH_20"/>
    <property type="match status" value="1"/>
</dbReference>
<dbReference type="PANTHER" id="PTHR43428">
    <property type="entry name" value="ARSENATE REDUCTASE"/>
    <property type="match status" value="1"/>
</dbReference>
<protein>
    <submittedName>
        <fullName evidence="3">ArsR family transcriptional regulator</fullName>
    </submittedName>
</protein>
<dbReference type="EMBL" id="BMYQ01000010">
    <property type="protein sequence ID" value="GGW38645.1"/>
    <property type="molecule type" value="Genomic_DNA"/>
</dbReference>
<dbReference type="CDD" id="cd16345">
    <property type="entry name" value="LMWP_ArsC"/>
    <property type="match status" value="1"/>
</dbReference>
<dbReference type="Pfam" id="PF01451">
    <property type="entry name" value="LMWPc"/>
    <property type="match status" value="1"/>
</dbReference>